<feature type="chain" id="PRO_5029882018" description="Saposin B-type domain-containing protein" evidence="2">
    <location>
        <begin position="20"/>
        <end position="125"/>
    </location>
</feature>
<dbReference type="InterPro" id="IPR038847">
    <property type="entry name" value="Granulysin-like"/>
</dbReference>
<dbReference type="SMART" id="SM00741">
    <property type="entry name" value="SapB"/>
    <property type="match status" value="1"/>
</dbReference>
<protein>
    <recommendedName>
        <fullName evidence="3">Saposin B-type domain-containing protein</fullName>
    </recommendedName>
</protein>
<dbReference type="PANTHER" id="PTHR15541">
    <property type="entry name" value="GRANULYSIN RELATED"/>
    <property type="match status" value="1"/>
</dbReference>
<comment type="caution">
    <text evidence="4">The sequence shown here is derived from an EMBL/GenBank/DDBJ whole genome shotgun (WGS) entry which is preliminary data.</text>
</comment>
<dbReference type="GO" id="GO:0044194">
    <property type="term" value="C:cytolytic granule"/>
    <property type="evidence" value="ECO:0007669"/>
    <property type="project" value="TreeGrafter"/>
</dbReference>
<evidence type="ECO:0000256" key="1">
    <source>
        <dbReference type="ARBA" id="ARBA00023157"/>
    </source>
</evidence>
<keyword evidence="2" id="KW-0732">Signal</keyword>
<dbReference type="InterPro" id="IPR008139">
    <property type="entry name" value="SaposinB_dom"/>
</dbReference>
<dbReference type="InterPro" id="IPR008138">
    <property type="entry name" value="SapB_2"/>
</dbReference>
<evidence type="ECO:0000313" key="4">
    <source>
        <dbReference type="EMBL" id="KAF4084438.1"/>
    </source>
</evidence>
<proteinExistence type="predicted"/>
<dbReference type="PANTHER" id="PTHR15541:SF2">
    <property type="entry name" value="GRANULYSIN"/>
    <property type="match status" value="1"/>
</dbReference>
<dbReference type="GO" id="GO:0061844">
    <property type="term" value="P:antimicrobial humoral immune response mediated by antimicrobial peptide"/>
    <property type="evidence" value="ECO:0007669"/>
    <property type="project" value="TreeGrafter"/>
</dbReference>
<dbReference type="AlphaFoldDB" id="A0A7J6ASE7"/>
<dbReference type="Pfam" id="PF03489">
    <property type="entry name" value="SapB_2"/>
    <property type="match status" value="1"/>
</dbReference>
<sequence length="125" mass="13799">MSTLLHLGVLLLFLGAVQCNERTLCDNGLMQRGDKPLSSCAICKVILKKIFMAIGSELSKDGIDTALNKVCVKSAGLKKICMSFIRKYKAKLVRILMSARNPHEACKRLNLCKIAQRVSSVSMKK</sequence>
<keyword evidence="5" id="KW-1185">Reference proteome</keyword>
<gene>
    <name evidence="4" type="ORF">AMELA_G00128690</name>
</gene>
<organism evidence="4 5">
    <name type="scientific">Ameiurus melas</name>
    <name type="common">Black bullhead</name>
    <name type="synonym">Silurus melas</name>
    <dbReference type="NCBI Taxonomy" id="219545"/>
    <lineage>
        <taxon>Eukaryota</taxon>
        <taxon>Metazoa</taxon>
        <taxon>Chordata</taxon>
        <taxon>Craniata</taxon>
        <taxon>Vertebrata</taxon>
        <taxon>Euteleostomi</taxon>
        <taxon>Actinopterygii</taxon>
        <taxon>Neopterygii</taxon>
        <taxon>Teleostei</taxon>
        <taxon>Ostariophysi</taxon>
        <taxon>Siluriformes</taxon>
        <taxon>Ictaluridae</taxon>
        <taxon>Ameiurus</taxon>
    </lineage>
</organism>
<name>A0A7J6ASE7_AMEME</name>
<evidence type="ECO:0000313" key="5">
    <source>
        <dbReference type="Proteomes" id="UP000593565"/>
    </source>
</evidence>
<dbReference type="Gene3D" id="1.10.225.10">
    <property type="entry name" value="Saposin-like"/>
    <property type="match status" value="1"/>
</dbReference>
<dbReference type="Proteomes" id="UP000593565">
    <property type="component" value="Unassembled WGS sequence"/>
</dbReference>
<feature type="domain" description="Saposin B-type" evidence="3">
    <location>
        <begin position="36"/>
        <end position="116"/>
    </location>
</feature>
<dbReference type="PROSITE" id="PS50015">
    <property type="entry name" value="SAP_B"/>
    <property type="match status" value="1"/>
</dbReference>
<feature type="signal peptide" evidence="2">
    <location>
        <begin position="1"/>
        <end position="19"/>
    </location>
</feature>
<dbReference type="EMBL" id="JAAGNN010000010">
    <property type="protein sequence ID" value="KAF4084438.1"/>
    <property type="molecule type" value="Genomic_DNA"/>
</dbReference>
<evidence type="ECO:0000256" key="2">
    <source>
        <dbReference type="SAM" id="SignalP"/>
    </source>
</evidence>
<keyword evidence="1" id="KW-1015">Disulfide bond</keyword>
<accession>A0A7J6ASE7</accession>
<reference evidence="4 5" key="1">
    <citation type="submission" date="2020-02" db="EMBL/GenBank/DDBJ databases">
        <title>A chromosome-scale genome assembly of the black bullhead catfish (Ameiurus melas).</title>
        <authorList>
            <person name="Wen M."/>
            <person name="Zham M."/>
            <person name="Cabau C."/>
            <person name="Klopp C."/>
            <person name="Donnadieu C."/>
            <person name="Roques C."/>
            <person name="Bouchez O."/>
            <person name="Lampietro C."/>
            <person name="Jouanno E."/>
            <person name="Herpin A."/>
            <person name="Louis A."/>
            <person name="Berthelot C."/>
            <person name="Parey E."/>
            <person name="Roest-Crollius H."/>
            <person name="Braasch I."/>
            <person name="Postlethwait J."/>
            <person name="Robinson-Rechavi M."/>
            <person name="Echchiki A."/>
            <person name="Begum T."/>
            <person name="Montfort J."/>
            <person name="Schartl M."/>
            <person name="Bobe J."/>
            <person name="Guiguen Y."/>
        </authorList>
    </citation>
    <scope>NUCLEOTIDE SEQUENCE [LARGE SCALE GENOMIC DNA]</scope>
    <source>
        <strain evidence="4">M_S1</strain>
        <tissue evidence="4">Blood</tissue>
    </source>
</reference>
<dbReference type="GO" id="GO:0031640">
    <property type="term" value="P:killing of cells of another organism"/>
    <property type="evidence" value="ECO:0007669"/>
    <property type="project" value="TreeGrafter"/>
</dbReference>
<evidence type="ECO:0000259" key="3">
    <source>
        <dbReference type="PROSITE" id="PS50015"/>
    </source>
</evidence>
<dbReference type="GO" id="GO:0042742">
    <property type="term" value="P:defense response to bacterium"/>
    <property type="evidence" value="ECO:0007669"/>
    <property type="project" value="InterPro"/>
</dbReference>
<dbReference type="SUPFAM" id="SSF47862">
    <property type="entry name" value="Saposin"/>
    <property type="match status" value="1"/>
</dbReference>
<dbReference type="InterPro" id="IPR011001">
    <property type="entry name" value="Saposin-like"/>
</dbReference>